<sequence>MTIEVYAHELLRLTVDDLGDEILVGIKDPENQTEEHLAHLRKLVDQRAEKDQSRPIDAGELGDRLGRLSSRVSPPAPGYRSSSASTIDPEKDKEEGWQEEVEAYHALVAEGGRPSHPVTFGYDVIDNPEEYEQYRDILWFWHSQYGGYYAEFRYQLIEWREFREYQDRKRRYYVPRNRLQEYETLIRESQADAGCKWDLPVLEDRHQQNRLEDWNEFRAFYYRRLKAYEKLVAPAKQNLLLREKQLKDAQSRLTDVISDPQVLSARIGDIVASRRAIAEANSRVESAEKELEAAQRNKSKKETALIEIAQQKLHSAGDNLKQVSGSEEMRRLRDGSELQCAEEVVVIAGAELRAAQLDVKRWEVFVKWIDAQYPAIAAECGYINNDSRNNVTQRFGGIGRKQTLRARPHRRKDVETKSVLSPYSSSRISKSSKRKPDRTRQVIRAQILSPSTTQQHPVEKPIPRRRSERLQPSKDRQTRQVPNMNVLHSVRSAKVTKTPKRDVTSGQQSTQRGRPIAKRSPGTKQTATSRNSTLRKSQRLVAQHGHCGFQ</sequence>
<dbReference type="AlphaFoldDB" id="A0A0D2AIW7"/>
<keyword evidence="4" id="KW-1185">Reference proteome</keyword>
<dbReference type="EMBL" id="KN847045">
    <property type="protein sequence ID" value="KIW24852.1"/>
    <property type="molecule type" value="Genomic_DNA"/>
</dbReference>
<evidence type="ECO:0000256" key="2">
    <source>
        <dbReference type="SAM" id="MobiDB-lite"/>
    </source>
</evidence>
<name>A0A0D2AIW7_9EURO</name>
<feature type="compositionally biased region" description="Basic residues" evidence="2">
    <location>
        <begin position="402"/>
        <end position="411"/>
    </location>
</feature>
<gene>
    <name evidence="3" type="ORF">PV07_10540</name>
</gene>
<proteinExistence type="predicted"/>
<accession>A0A0D2AIW7</accession>
<protein>
    <submittedName>
        <fullName evidence="3">Uncharacterized protein</fullName>
    </submittedName>
</protein>
<evidence type="ECO:0000313" key="3">
    <source>
        <dbReference type="EMBL" id="KIW24852.1"/>
    </source>
</evidence>
<feature type="compositionally biased region" description="Basic and acidic residues" evidence="2">
    <location>
        <begin position="468"/>
        <end position="478"/>
    </location>
</feature>
<dbReference type="HOGENOM" id="CLU_035148_0_0_1"/>
<feature type="compositionally biased region" description="Polar residues" evidence="2">
    <location>
        <begin position="522"/>
        <end position="535"/>
    </location>
</feature>
<keyword evidence="1" id="KW-0175">Coiled coil</keyword>
<feature type="coiled-coil region" evidence="1">
    <location>
        <begin position="270"/>
        <end position="311"/>
    </location>
</feature>
<dbReference type="Proteomes" id="UP000054466">
    <property type="component" value="Unassembled WGS sequence"/>
</dbReference>
<dbReference type="GeneID" id="27349734"/>
<reference evidence="3 4" key="1">
    <citation type="submission" date="2015-01" db="EMBL/GenBank/DDBJ databases">
        <title>The Genome Sequence of Cladophialophora immunda CBS83496.</title>
        <authorList>
            <consortium name="The Broad Institute Genomics Platform"/>
            <person name="Cuomo C."/>
            <person name="de Hoog S."/>
            <person name="Gorbushina A."/>
            <person name="Stielow B."/>
            <person name="Teixiera M."/>
            <person name="Abouelleil A."/>
            <person name="Chapman S.B."/>
            <person name="Priest M."/>
            <person name="Young S.K."/>
            <person name="Wortman J."/>
            <person name="Nusbaum C."/>
            <person name="Birren B."/>
        </authorList>
    </citation>
    <scope>NUCLEOTIDE SEQUENCE [LARGE SCALE GENOMIC DNA]</scope>
    <source>
        <strain evidence="3 4">CBS 83496</strain>
    </source>
</reference>
<dbReference type="OrthoDB" id="4145681at2759"/>
<evidence type="ECO:0000313" key="4">
    <source>
        <dbReference type="Proteomes" id="UP000054466"/>
    </source>
</evidence>
<evidence type="ECO:0000256" key="1">
    <source>
        <dbReference type="SAM" id="Coils"/>
    </source>
</evidence>
<feature type="region of interest" description="Disordered" evidence="2">
    <location>
        <begin position="46"/>
        <end position="94"/>
    </location>
</feature>
<dbReference type="RefSeq" id="XP_016245068.1">
    <property type="nucleotide sequence ID" value="XM_016397877.1"/>
</dbReference>
<dbReference type="VEuPathDB" id="FungiDB:PV07_10540"/>
<dbReference type="STRING" id="569365.A0A0D2AIW7"/>
<feature type="region of interest" description="Disordered" evidence="2">
    <location>
        <begin position="396"/>
        <end position="550"/>
    </location>
</feature>
<organism evidence="3 4">
    <name type="scientific">Cladophialophora immunda</name>
    <dbReference type="NCBI Taxonomy" id="569365"/>
    <lineage>
        <taxon>Eukaryota</taxon>
        <taxon>Fungi</taxon>
        <taxon>Dikarya</taxon>
        <taxon>Ascomycota</taxon>
        <taxon>Pezizomycotina</taxon>
        <taxon>Eurotiomycetes</taxon>
        <taxon>Chaetothyriomycetidae</taxon>
        <taxon>Chaetothyriales</taxon>
        <taxon>Herpotrichiellaceae</taxon>
        <taxon>Cladophialophora</taxon>
    </lineage>
</organism>